<accession>A0A0N5BX33</accession>
<name>A0A0N5BX33_STREA</name>
<keyword evidence="1" id="KW-1185">Reference proteome</keyword>
<proteinExistence type="predicted"/>
<dbReference type="WBParaSite" id="SPAL_0001036950.1">
    <property type="protein sequence ID" value="SPAL_0001036950.1"/>
    <property type="gene ID" value="SPAL_0001036950"/>
</dbReference>
<evidence type="ECO:0000313" key="2">
    <source>
        <dbReference type="WBParaSite" id="SPAL_0001036950.1"/>
    </source>
</evidence>
<organism evidence="1 2">
    <name type="scientific">Strongyloides papillosus</name>
    <name type="common">Intestinal threadworm</name>
    <dbReference type="NCBI Taxonomy" id="174720"/>
    <lineage>
        <taxon>Eukaryota</taxon>
        <taxon>Metazoa</taxon>
        <taxon>Ecdysozoa</taxon>
        <taxon>Nematoda</taxon>
        <taxon>Chromadorea</taxon>
        <taxon>Rhabditida</taxon>
        <taxon>Tylenchina</taxon>
        <taxon>Panagrolaimomorpha</taxon>
        <taxon>Strongyloidoidea</taxon>
        <taxon>Strongyloididae</taxon>
        <taxon>Strongyloides</taxon>
    </lineage>
</organism>
<evidence type="ECO:0000313" key="1">
    <source>
        <dbReference type="Proteomes" id="UP000046392"/>
    </source>
</evidence>
<dbReference type="AlphaFoldDB" id="A0A0N5BX33"/>
<dbReference type="Proteomes" id="UP000046392">
    <property type="component" value="Unplaced"/>
</dbReference>
<protein>
    <submittedName>
        <fullName evidence="2">Uncharacterized protein</fullName>
    </submittedName>
</protein>
<sequence>MTDKFSTLQMINHNIDYMELKLSKENYIILMYYIKVNIKKKCYDIHLSLTTHVEIPLYITCQKGLELNLNYVHKRILIR</sequence>
<reference evidence="2" key="1">
    <citation type="submission" date="2017-02" db="UniProtKB">
        <authorList>
            <consortium name="WormBaseParasite"/>
        </authorList>
    </citation>
    <scope>IDENTIFICATION</scope>
</reference>